<protein>
    <recommendedName>
        <fullName evidence="3">DUF3795 domain-containing protein</fullName>
    </recommendedName>
</protein>
<dbReference type="Pfam" id="PF12675">
    <property type="entry name" value="DUF3795"/>
    <property type="match status" value="1"/>
</dbReference>
<dbReference type="STRING" id="584708.Apau_0714"/>
<dbReference type="InterPro" id="IPR024227">
    <property type="entry name" value="DUF3795"/>
</dbReference>
<keyword evidence="2" id="KW-1185">Reference proteome</keyword>
<accession>E3CUR2</accession>
<name>E3CUR2_9BACT</name>
<sequence length="192" mass="20922">MAAKEERPLDSGEGWETVAIPPTASVCGLFCRSCSVFIGSTEDPERLQHLAGLMGLSPEQVRCEGCRSAVLFAPCASCSFRDCAQSRGVAFCGACADYPCEDLKAFQAEKPHRRDLWKDQERIAQIGPEAWEEEQAIRYRCPACGTRNSAYDLACRGCGRDPSCPYVEEHREAVAGYLASRGTPRSSGSESV</sequence>
<dbReference type="Proteomes" id="UP000005096">
    <property type="component" value="Chromosome"/>
</dbReference>
<organism evidence="1 2">
    <name type="scientific">Aminomonas paucivorans DSM 12260</name>
    <dbReference type="NCBI Taxonomy" id="584708"/>
    <lineage>
        <taxon>Bacteria</taxon>
        <taxon>Thermotogati</taxon>
        <taxon>Synergistota</taxon>
        <taxon>Synergistia</taxon>
        <taxon>Synergistales</taxon>
        <taxon>Synergistaceae</taxon>
        <taxon>Aminomonas</taxon>
    </lineage>
</organism>
<evidence type="ECO:0000313" key="2">
    <source>
        <dbReference type="Proteomes" id="UP000005096"/>
    </source>
</evidence>
<evidence type="ECO:0000313" key="1">
    <source>
        <dbReference type="EMBL" id="EFQ23142.1"/>
    </source>
</evidence>
<dbReference type="PaxDb" id="584708-Apau_0714"/>
<gene>
    <name evidence="1" type="ORF">Apau_0714</name>
</gene>
<dbReference type="AlphaFoldDB" id="E3CUR2"/>
<evidence type="ECO:0008006" key="3">
    <source>
        <dbReference type="Google" id="ProtNLM"/>
    </source>
</evidence>
<reference evidence="1 2" key="1">
    <citation type="journal article" date="2010" name="Stand. Genomic Sci.">
        <title>Non-contiguous finished genome sequence of Aminomonas paucivorans type strain (GLU-3).</title>
        <authorList>
            <person name="Pitluck S."/>
            <person name="Yasawong M."/>
            <person name="Held B."/>
            <person name="Lapidus A."/>
            <person name="Nolan M."/>
            <person name="Copeland A."/>
            <person name="Lucas S."/>
            <person name="Del Rio T.G."/>
            <person name="Tice H."/>
            <person name="Cheng J.F."/>
            <person name="Chertkov O."/>
            <person name="Goodwin L."/>
            <person name="Tapia R."/>
            <person name="Han C."/>
            <person name="Liolios K."/>
            <person name="Ivanova N."/>
            <person name="Mavromatis K."/>
            <person name="Ovchinnikova G."/>
            <person name="Pati A."/>
            <person name="Chen A."/>
            <person name="Palaniappan K."/>
            <person name="Land M."/>
            <person name="Hauser L."/>
            <person name="Chang Y.J."/>
            <person name="Jeffries C.D."/>
            <person name="Pukall R."/>
            <person name="Spring S."/>
            <person name="Rohde M."/>
            <person name="Sikorski J."/>
            <person name="Goker M."/>
            <person name="Woyke T."/>
            <person name="Bristow J."/>
            <person name="Eisen J.A."/>
            <person name="Markowitz V."/>
            <person name="Hugenholtz P."/>
            <person name="Kyrpides N.C."/>
            <person name="Klenk H.P."/>
        </authorList>
    </citation>
    <scope>NUCLEOTIDE SEQUENCE [LARGE SCALE GENOMIC DNA]</scope>
    <source>
        <strain evidence="1 2">DSM 12260</strain>
    </source>
</reference>
<dbReference type="eggNOG" id="COG1765">
    <property type="taxonomic scope" value="Bacteria"/>
</dbReference>
<dbReference type="HOGENOM" id="CLU_129665_0_0_0"/>
<dbReference type="EMBL" id="CM001022">
    <property type="protein sequence ID" value="EFQ23142.1"/>
    <property type="molecule type" value="Genomic_DNA"/>
</dbReference>
<proteinExistence type="predicted"/>